<proteinExistence type="predicted"/>
<comment type="caution">
    <text evidence="3">The sequence shown here is derived from an EMBL/GenBank/DDBJ whole genome shotgun (WGS) entry which is preliminary data.</text>
</comment>
<feature type="chain" id="PRO_5046261851" description="Acid phosphatase" evidence="2">
    <location>
        <begin position="22"/>
        <end position="287"/>
    </location>
</feature>
<sequence>MLFAALTLSACTATPPPAAIATPAPTVPAGMQYLYGSGEAAAASQQTWRSIVSYVARQVAATPQDSVVLAPDATLAAPKWVPCGTKPKAVVFDVDETVLLNLGFEYDDSAHPGRAYDERRWQAWERTGASKVSATPGSVRALGVIRQMGVTVIFNTNRSTANADATRAAIEGAGLGPAIHGETLYLSGDDAMGSKKDGRRATIAAQYCVVAMGGDQLGDFSDLFNAGLTPAARRAAVLSEPLVPTFGAGWYTLPNPVYGTALKGGIDDIFPADKRWRPTGPPTESTP</sequence>
<feature type="signal peptide" evidence="2">
    <location>
        <begin position="1"/>
        <end position="21"/>
    </location>
</feature>
<gene>
    <name evidence="3" type="ORF">GCM10011395_20990</name>
</gene>
<dbReference type="InterPro" id="IPR005519">
    <property type="entry name" value="Acid_phosphat_B-like"/>
</dbReference>
<evidence type="ECO:0000313" key="3">
    <source>
        <dbReference type="EMBL" id="GGA50441.1"/>
    </source>
</evidence>
<dbReference type="InterPro" id="IPR036412">
    <property type="entry name" value="HAD-like_sf"/>
</dbReference>
<evidence type="ECO:0000313" key="4">
    <source>
        <dbReference type="Proteomes" id="UP000618591"/>
    </source>
</evidence>
<reference evidence="4" key="1">
    <citation type="journal article" date="2019" name="Int. J. Syst. Evol. Microbiol.">
        <title>The Global Catalogue of Microorganisms (GCM) 10K type strain sequencing project: providing services to taxonomists for standard genome sequencing and annotation.</title>
        <authorList>
            <consortium name="The Broad Institute Genomics Platform"/>
            <consortium name="The Broad Institute Genome Sequencing Center for Infectious Disease"/>
            <person name="Wu L."/>
            <person name="Ma J."/>
        </authorList>
    </citation>
    <scope>NUCLEOTIDE SEQUENCE [LARGE SCALE GENOMIC DNA]</scope>
    <source>
        <strain evidence="4">CGMCC 1.10106</strain>
    </source>
</reference>
<evidence type="ECO:0000256" key="1">
    <source>
        <dbReference type="ARBA" id="ARBA00022729"/>
    </source>
</evidence>
<organism evidence="3 4">
    <name type="scientific">Sphingomonas psychrolutea</name>
    <dbReference type="NCBI Taxonomy" id="1259676"/>
    <lineage>
        <taxon>Bacteria</taxon>
        <taxon>Pseudomonadati</taxon>
        <taxon>Pseudomonadota</taxon>
        <taxon>Alphaproteobacteria</taxon>
        <taxon>Sphingomonadales</taxon>
        <taxon>Sphingomonadaceae</taxon>
        <taxon>Sphingomonas</taxon>
    </lineage>
</organism>
<keyword evidence="1 2" id="KW-0732">Signal</keyword>
<accession>A0ABQ1GU69</accession>
<dbReference type="SFLD" id="SFLDG01125">
    <property type="entry name" value="C1.1:_Acid_Phosphatase_Like"/>
    <property type="match status" value="1"/>
</dbReference>
<evidence type="ECO:0008006" key="5">
    <source>
        <dbReference type="Google" id="ProtNLM"/>
    </source>
</evidence>
<dbReference type="PANTHER" id="PTHR31284">
    <property type="entry name" value="ACID PHOSPHATASE-LIKE PROTEIN"/>
    <property type="match status" value="1"/>
</dbReference>
<dbReference type="InterPro" id="IPR006423">
    <property type="entry name" value="Lipo_e_P4"/>
</dbReference>
<protein>
    <recommendedName>
        <fullName evidence="5">Acid phosphatase</fullName>
    </recommendedName>
</protein>
<dbReference type="RefSeq" id="WP_229733020.1">
    <property type="nucleotide sequence ID" value="NZ_BMDW01000011.1"/>
</dbReference>
<dbReference type="EMBL" id="BMDW01000011">
    <property type="protein sequence ID" value="GGA50441.1"/>
    <property type="molecule type" value="Genomic_DNA"/>
</dbReference>
<dbReference type="Pfam" id="PF03767">
    <property type="entry name" value="Acid_phosphat_B"/>
    <property type="match status" value="1"/>
</dbReference>
<evidence type="ECO:0000256" key="2">
    <source>
        <dbReference type="SAM" id="SignalP"/>
    </source>
</evidence>
<name>A0ABQ1GU69_9SPHN</name>
<dbReference type="SFLD" id="SFLDS00003">
    <property type="entry name" value="Haloacid_Dehalogenase"/>
    <property type="match status" value="1"/>
</dbReference>
<dbReference type="Proteomes" id="UP000618591">
    <property type="component" value="Unassembled WGS sequence"/>
</dbReference>
<keyword evidence="4" id="KW-1185">Reference proteome</keyword>
<dbReference type="SUPFAM" id="SSF56784">
    <property type="entry name" value="HAD-like"/>
    <property type="match status" value="1"/>
</dbReference>
<dbReference type="PANTHER" id="PTHR31284:SF10">
    <property type="entry name" value="ACID PHOSPHATASE-LIKE PROTEIN"/>
    <property type="match status" value="1"/>
</dbReference>
<dbReference type="Gene3D" id="3.40.50.1000">
    <property type="entry name" value="HAD superfamily/HAD-like"/>
    <property type="match status" value="1"/>
</dbReference>
<dbReference type="InterPro" id="IPR023214">
    <property type="entry name" value="HAD_sf"/>
</dbReference>